<dbReference type="InParanoid" id="A0A6I8US40"/>
<evidence type="ECO:0000313" key="3">
    <source>
        <dbReference type="RefSeq" id="XP_001360011.2"/>
    </source>
</evidence>
<proteinExistence type="predicted"/>
<accession>A0A6I8US40</accession>
<keyword evidence="1" id="KW-0175">Coiled coil</keyword>
<gene>
    <name evidence="3" type="primary">LOC4803238</name>
</gene>
<organism evidence="2 3">
    <name type="scientific">Drosophila pseudoobscura pseudoobscura</name>
    <name type="common">Fruit fly</name>
    <dbReference type="NCBI Taxonomy" id="46245"/>
    <lineage>
        <taxon>Eukaryota</taxon>
        <taxon>Metazoa</taxon>
        <taxon>Ecdysozoa</taxon>
        <taxon>Arthropoda</taxon>
        <taxon>Hexapoda</taxon>
        <taxon>Insecta</taxon>
        <taxon>Pterygota</taxon>
        <taxon>Neoptera</taxon>
        <taxon>Endopterygota</taxon>
        <taxon>Diptera</taxon>
        <taxon>Brachycera</taxon>
        <taxon>Muscomorpha</taxon>
        <taxon>Ephydroidea</taxon>
        <taxon>Drosophilidae</taxon>
        <taxon>Drosophila</taxon>
        <taxon>Sophophora</taxon>
    </lineage>
</organism>
<dbReference type="Bgee" id="FBgn0072924">
    <property type="expression patterns" value="Expressed in male reproductive system and 2 other cell types or tissues"/>
</dbReference>
<dbReference type="KEGG" id="dpo:4803238"/>
<dbReference type="OMA" id="KANQKCG"/>
<dbReference type="GeneID" id="4803238"/>
<dbReference type="AlphaFoldDB" id="A0A6I8US40"/>
<feature type="coiled-coil region" evidence="1">
    <location>
        <begin position="31"/>
        <end position="58"/>
    </location>
</feature>
<evidence type="ECO:0000313" key="2">
    <source>
        <dbReference type="Proteomes" id="UP000001819"/>
    </source>
</evidence>
<sequence>MLTECKDELPNPHKGCLREMLNTLIISDNDVKRLNTQLRNVQLEMKAEMDKIEKAKCVGDEKSTKPKVCVSEEDLTQFAERIVNLDELKLHYTKKSEELRRRRDNIMVYARQCLNAYNEEKCKFKSFQENTVDYIKRTATLSQDREVIQKCENDICQMNKRFVREVAHLKRCEGELQAFFKLLKDSDPKAYCECCCFKDYDWLPQGKNLEVVDTIAAEIKEKMGHVLVRAFAQLHLHEPQDPRAFIAAYLMNLDRSEQEMKEKHDIFQEATEICIKELPDPIFHCENTCPPQEKPI</sequence>
<evidence type="ECO:0000256" key="1">
    <source>
        <dbReference type="SAM" id="Coils"/>
    </source>
</evidence>
<reference evidence="2" key="1">
    <citation type="submission" date="2024-06" db="UniProtKB">
        <authorList>
            <consortium name="RefSeq"/>
        </authorList>
    </citation>
    <scope>NUCLEOTIDE SEQUENCE [LARGE SCALE GENOMIC DNA]</scope>
    <source>
        <strain evidence="2">MV2-25</strain>
    </source>
</reference>
<name>A0A6I8US40_DROPS</name>
<protein>
    <submittedName>
        <fullName evidence="3">Uncharacterized protein</fullName>
    </submittedName>
</protein>
<dbReference type="SMR" id="A0A6I8US40"/>
<keyword evidence="2" id="KW-1185">Reference proteome</keyword>
<dbReference type="RefSeq" id="XP_001360011.2">
    <property type="nucleotide sequence ID" value="XM_001359974.4"/>
</dbReference>
<reference evidence="3" key="2">
    <citation type="submission" date="2025-08" db="UniProtKB">
        <authorList>
            <consortium name="RefSeq"/>
        </authorList>
    </citation>
    <scope>IDENTIFICATION</scope>
    <source>
        <strain evidence="3">MV-25-SWS-2005</strain>
        <tissue evidence="3">Whole body</tissue>
    </source>
</reference>
<dbReference type="Proteomes" id="UP000001819">
    <property type="component" value="Chromosome 2"/>
</dbReference>